<evidence type="ECO:0000313" key="2">
    <source>
        <dbReference type="Proteomes" id="UP000001338"/>
    </source>
</evidence>
<reference evidence="1 2" key="1">
    <citation type="submission" date="2012-10" db="EMBL/GenBank/DDBJ databases">
        <authorList>
            <person name="Harkins D.M."/>
            <person name="Durkin A.S."/>
            <person name="Brinkac L.M."/>
            <person name="Haft D.H."/>
            <person name="Selengut J.D."/>
            <person name="Sanka R."/>
            <person name="DePew J."/>
            <person name="Purushe J."/>
            <person name="Whelen A.C."/>
            <person name="Vinetz J.M."/>
            <person name="Sutton G.G."/>
            <person name="Nierman W.C."/>
            <person name="Fouts D.E."/>
        </authorList>
    </citation>
    <scope>NUCLEOTIDE SEQUENCE [LARGE SCALE GENOMIC DNA]</scope>
    <source>
        <strain evidence="1 2">2006001853</strain>
    </source>
</reference>
<sequence length="55" mass="6326">MVYNESRGLRDHSFNTKGTITAWIDKQKIDHLETEEMVSSFGFSTENSVYKAGLR</sequence>
<comment type="caution">
    <text evidence="1">The sequence shown here is derived from an EMBL/GenBank/DDBJ whole genome shotgun (WGS) entry which is preliminary data.</text>
</comment>
<accession>A0A828Z1U5</accession>
<gene>
    <name evidence="1" type="ORF">LEP1GSC036_3842</name>
</gene>
<protein>
    <submittedName>
        <fullName evidence="1">Uncharacterized protein</fullName>
    </submittedName>
</protein>
<proteinExistence type="predicted"/>
<dbReference type="EMBL" id="AFLV02000049">
    <property type="protein sequence ID" value="EKR64223.1"/>
    <property type="molecule type" value="Genomic_DNA"/>
</dbReference>
<organism evidence="1 2">
    <name type="scientific">Leptospira weilii str. 2006001853</name>
    <dbReference type="NCBI Taxonomy" id="1001589"/>
    <lineage>
        <taxon>Bacteria</taxon>
        <taxon>Pseudomonadati</taxon>
        <taxon>Spirochaetota</taxon>
        <taxon>Spirochaetia</taxon>
        <taxon>Leptospirales</taxon>
        <taxon>Leptospiraceae</taxon>
        <taxon>Leptospira</taxon>
    </lineage>
</organism>
<evidence type="ECO:0000313" key="1">
    <source>
        <dbReference type="EMBL" id="EKR64223.1"/>
    </source>
</evidence>
<name>A0A828Z1U5_9LEPT</name>
<dbReference type="AlphaFoldDB" id="A0A828Z1U5"/>
<dbReference type="Proteomes" id="UP000001338">
    <property type="component" value="Unassembled WGS sequence"/>
</dbReference>